<dbReference type="Proteomes" id="UP001518680">
    <property type="component" value="Unassembled WGS sequence"/>
</dbReference>
<feature type="transmembrane region" description="Helical" evidence="1">
    <location>
        <begin position="85"/>
        <end position="106"/>
    </location>
</feature>
<feature type="transmembrane region" description="Helical" evidence="1">
    <location>
        <begin position="6"/>
        <end position="26"/>
    </location>
</feature>
<evidence type="ECO:0000313" key="2">
    <source>
        <dbReference type="EMBL" id="MBM0244489.1"/>
    </source>
</evidence>
<proteinExistence type="predicted"/>
<sequence length="235" mass="25797">MDWFMTVWPWMGLGAAIVLLILLLATNWLRSDTSVSRWHDLTWISWLATVAYMLHNVEEYGIDFTGATLSFPDLMSGLMGSTPESGFFLAVNLSLVWVMGPVAAILSRKYTAMAFGMIGIEAINLLTHIPGAIAMGNIKAGFVTAVVIFLPMVTWAFVGLTGSKATMRRSILWAYIGIGALYHVALFGTVSMYVNGIWNGNGMGIWMLFAGAGVFTLWLWYAKRIHRSTAAESPA</sequence>
<dbReference type="RefSeq" id="WP_121927724.1">
    <property type="nucleotide sequence ID" value="NZ_JAACBT010000037.1"/>
</dbReference>
<evidence type="ECO:0000313" key="4">
    <source>
        <dbReference type="Proteomes" id="UP000270649"/>
    </source>
</evidence>
<evidence type="ECO:0000256" key="1">
    <source>
        <dbReference type="SAM" id="Phobius"/>
    </source>
</evidence>
<gene>
    <name evidence="3" type="ORF">D9543_05245</name>
    <name evidence="2" type="ORF">GWO63_009620</name>
</gene>
<feature type="transmembrane region" description="Helical" evidence="1">
    <location>
        <begin position="205"/>
        <end position="222"/>
    </location>
</feature>
<keyword evidence="1" id="KW-1133">Transmembrane helix</keyword>
<dbReference type="AlphaFoldDB" id="A0A3M0G6W1"/>
<name>A0A3M0G6W1_9CORY</name>
<dbReference type="InterPro" id="IPR025671">
    <property type="entry name" value="HXXEE"/>
</dbReference>
<dbReference type="Pfam" id="PF13787">
    <property type="entry name" value="HXXEE"/>
    <property type="match status" value="1"/>
</dbReference>
<reference evidence="3 4" key="1">
    <citation type="submission" date="2018-10" db="EMBL/GenBank/DDBJ databases">
        <title>Corynebacterium macginleyi genome sequencing and assembly of the type strain and two clinical samples.</title>
        <authorList>
            <person name="Bernier A.-M."/>
            <person name="Bernard K."/>
        </authorList>
    </citation>
    <scope>NUCLEOTIDE SEQUENCE [LARGE SCALE GENOMIC DNA]</scope>
    <source>
        <strain evidence="3 4">NML 120205</strain>
    </source>
</reference>
<feature type="transmembrane region" description="Helical" evidence="1">
    <location>
        <begin position="140"/>
        <end position="160"/>
    </location>
</feature>
<feature type="transmembrane region" description="Helical" evidence="1">
    <location>
        <begin position="172"/>
        <end position="193"/>
    </location>
</feature>
<comment type="caution">
    <text evidence="3">The sequence shown here is derived from an EMBL/GenBank/DDBJ whole genome shotgun (WGS) entry which is preliminary data.</text>
</comment>
<evidence type="ECO:0000313" key="5">
    <source>
        <dbReference type="Proteomes" id="UP001518680"/>
    </source>
</evidence>
<feature type="transmembrane region" description="Helical" evidence="1">
    <location>
        <begin position="113"/>
        <end position="134"/>
    </location>
</feature>
<reference evidence="2 5" key="2">
    <citation type="submission" date="2021-01" db="EMBL/GenBank/DDBJ databases">
        <title>Complete genome sequences of Corynebacterium macginleyi strains isolated from infectious keratitis.</title>
        <authorList>
            <person name="Sagerfors S."/>
            <person name="Poehlein A."/>
            <person name="Soderquist B."/>
            <person name="Bruggemann H."/>
        </authorList>
    </citation>
    <scope>NUCLEOTIDE SEQUENCE [LARGE SCALE GENOMIC DNA]</scope>
    <source>
        <strain evidence="2 5">12T220</strain>
    </source>
</reference>
<dbReference type="EMBL" id="JAACBX020000002">
    <property type="protein sequence ID" value="MBM0244489.1"/>
    <property type="molecule type" value="Genomic_DNA"/>
</dbReference>
<keyword evidence="1" id="KW-0812">Transmembrane</keyword>
<protein>
    <submittedName>
        <fullName evidence="3">HXXEE domain-containing protein</fullName>
    </submittedName>
</protein>
<accession>A0A3M0G6W1</accession>
<evidence type="ECO:0000313" key="3">
    <source>
        <dbReference type="EMBL" id="RMB60731.1"/>
    </source>
</evidence>
<organism evidence="3 4">
    <name type="scientific">Corynebacterium macginleyi</name>
    <dbReference type="NCBI Taxonomy" id="38290"/>
    <lineage>
        <taxon>Bacteria</taxon>
        <taxon>Bacillati</taxon>
        <taxon>Actinomycetota</taxon>
        <taxon>Actinomycetes</taxon>
        <taxon>Mycobacteriales</taxon>
        <taxon>Corynebacteriaceae</taxon>
        <taxon>Corynebacterium</taxon>
    </lineage>
</organism>
<keyword evidence="5" id="KW-1185">Reference proteome</keyword>
<keyword evidence="1" id="KW-0472">Membrane</keyword>
<dbReference type="Proteomes" id="UP000270649">
    <property type="component" value="Unassembled WGS sequence"/>
</dbReference>
<dbReference type="EMBL" id="REGC01000005">
    <property type="protein sequence ID" value="RMB60731.1"/>
    <property type="molecule type" value="Genomic_DNA"/>
</dbReference>